<comment type="subcellular location">
    <subcellularLocation>
        <location evidence="8">Cytoplasm</location>
    </subcellularLocation>
</comment>
<proteinExistence type="inferred from homology"/>
<dbReference type="SUPFAM" id="SSF54506">
    <property type="entry name" value="Diaminopimelate epimerase-like"/>
    <property type="match status" value="2"/>
</dbReference>
<feature type="binding site" evidence="8">
    <location>
        <begin position="89"/>
        <end position="90"/>
    </location>
    <ligand>
        <name>substrate</name>
    </ligand>
</feature>
<feature type="site" description="Could be important to modulate the pK values of the two catalytic cysteine residues" evidence="8">
    <location>
        <position position="167"/>
    </location>
</feature>
<feature type="binding site" evidence="8">
    <location>
        <position position="165"/>
    </location>
    <ligand>
        <name>substrate</name>
    </ligand>
</feature>
<dbReference type="InterPro" id="IPR001653">
    <property type="entry name" value="DAP_epimerase_DapF"/>
</dbReference>
<feature type="active site" description="Proton acceptor" evidence="8">
    <location>
        <position position="231"/>
    </location>
</feature>
<keyword evidence="8" id="KW-0963">Cytoplasm</keyword>
<dbReference type="HAMAP" id="MF_00197">
    <property type="entry name" value="DAP_epimerase"/>
    <property type="match status" value="1"/>
</dbReference>
<gene>
    <name evidence="8" type="primary">dapF</name>
    <name evidence="10" type="ORF">B7R22_06130</name>
</gene>
<comment type="function">
    <text evidence="8">Catalyzes the stereoinversion of LL-2,6-diaminopimelate (L,L-DAP) to meso-diaminopimelate (meso-DAP), a precursor of L-lysine and an essential component of the bacterial peptidoglycan.</text>
</comment>
<comment type="similarity">
    <text evidence="2 8">Belongs to the diaminopimelate epimerase family.</text>
</comment>
<sequence>MGIDLHFTKGQGTGNDFVLFSDPDGEIDLTPAQIATLCDRHFGIGADGLIRAVRSSRIADGARSLELDDGAEWFMDYHNADGSVAEMCGNGIRVFSKFLLDNSLATLEPGDTLVIGTRSGVIDVQRNLTGFQADLGRWRLEGGEPLVRAKNLQVARPGLGINVGNPHVVVALADEAELESADLSFIPHVEPAPVDGANIEFVIPLEPLVRNGVGHIRMRVHERGSGETLSCGTGAVAAALAIRHWAGAGAPNQWRVEVPGGAVGVRMYATEDGEHVSLSGPAELVYEGDVTLN</sequence>
<dbReference type="PANTHER" id="PTHR31689">
    <property type="entry name" value="DIAMINOPIMELATE EPIMERASE, CHLOROPLASTIC"/>
    <property type="match status" value="1"/>
</dbReference>
<keyword evidence="4 8" id="KW-0028">Amino-acid biosynthesis</keyword>
<feature type="binding site" evidence="8">
    <location>
        <begin position="232"/>
        <end position="233"/>
    </location>
    <ligand>
        <name>substrate</name>
    </ligand>
</feature>
<evidence type="ECO:0000256" key="5">
    <source>
        <dbReference type="ARBA" id="ARBA00023154"/>
    </source>
</evidence>
<evidence type="ECO:0000256" key="4">
    <source>
        <dbReference type="ARBA" id="ARBA00022605"/>
    </source>
</evidence>
<comment type="catalytic activity">
    <reaction evidence="7 8">
        <text>(2S,6S)-2,6-diaminopimelate = meso-2,6-diaminopimelate</text>
        <dbReference type="Rhea" id="RHEA:15393"/>
        <dbReference type="ChEBI" id="CHEBI:57609"/>
        <dbReference type="ChEBI" id="CHEBI:57791"/>
        <dbReference type="EC" id="5.1.1.7"/>
    </reaction>
</comment>
<feature type="site" description="Could be important to modulate the pK values of the two catalytic cysteine residues" evidence="8">
    <location>
        <position position="222"/>
    </location>
</feature>
<dbReference type="GO" id="GO:0005829">
    <property type="term" value="C:cytosol"/>
    <property type="evidence" value="ECO:0007669"/>
    <property type="project" value="TreeGrafter"/>
</dbReference>
<reference evidence="10 11" key="1">
    <citation type="submission" date="2017-04" db="EMBL/GenBank/DDBJ databases">
        <title>Comparative genome analysis of Subtercola boreus.</title>
        <authorList>
            <person name="Cho Y.-J."/>
            <person name="Cho A."/>
            <person name="Kim O.-S."/>
            <person name="Lee J.-I."/>
        </authorList>
    </citation>
    <scope>NUCLEOTIDE SEQUENCE [LARGE SCALE GENOMIC DNA]</scope>
    <source>
        <strain evidence="10 11">P27479</strain>
    </source>
</reference>
<dbReference type="EC" id="5.1.1.7" evidence="3 8"/>
<dbReference type="PANTHER" id="PTHR31689:SF0">
    <property type="entry name" value="DIAMINOPIMELATE EPIMERASE"/>
    <property type="match status" value="1"/>
</dbReference>
<evidence type="ECO:0000256" key="2">
    <source>
        <dbReference type="ARBA" id="ARBA00010219"/>
    </source>
</evidence>
<comment type="caution">
    <text evidence="8">Lacks conserved residue(s) required for the propagation of feature annotation.</text>
</comment>
<evidence type="ECO:0000256" key="3">
    <source>
        <dbReference type="ARBA" id="ARBA00013080"/>
    </source>
</evidence>
<keyword evidence="6 8" id="KW-0413">Isomerase</keyword>
<comment type="caution">
    <text evidence="10">The sequence shown here is derived from an EMBL/GenBank/DDBJ whole genome shotgun (WGS) entry which is preliminary data.</text>
</comment>
<dbReference type="GO" id="GO:0008837">
    <property type="term" value="F:diaminopimelate epimerase activity"/>
    <property type="evidence" value="ECO:0007669"/>
    <property type="project" value="UniProtKB-UniRule"/>
</dbReference>
<dbReference type="InterPro" id="IPR018510">
    <property type="entry name" value="DAP_epimerase_AS"/>
</dbReference>
<dbReference type="GO" id="GO:0009089">
    <property type="term" value="P:lysine biosynthetic process via diaminopimelate"/>
    <property type="evidence" value="ECO:0007669"/>
    <property type="project" value="UniProtKB-UniRule"/>
</dbReference>
<dbReference type="RefSeq" id="WP_116410903.1">
    <property type="nucleotide sequence ID" value="NZ_NBXB01000018.1"/>
</dbReference>
<dbReference type="Gene3D" id="3.10.310.10">
    <property type="entry name" value="Diaminopimelate Epimerase, Chain A, domain 1"/>
    <property type="match status" value="2"/>
</dbReference>
<feature type="binding site" evidence="8">
    <location>
        <position position="79"/>
    </location>
    <ligand>
        <name>substrate</name>
    </ligand>
</feature>
<protein>
    <recommendedName>
        <fullName evidence="3 8">Diaminopimelate epimerase</fullName>
        <shortName evidence="8">DAP epimerase</shortName>
        <ecNumber evidence="3 8">5.1.1.7</ecNumber>
    </recommendedName>
    <alternativeName>
        <fullName evidence="8">PLP-independent amino acid racemase</fullName>
    </alternativeName>
</protein>
<feature type="binding site" evidence="8">
    <location>
        <position position="15"/>
    </location>
    <ligand>
        <name>substrate</name>
    </ligand>
</feature>
<evidence type="ECO:0000313" key="11">
    <source>
        <dbReference type="Proteomes" id="UP000256541"/>
    </source>
</evidence>
<evidence type="ECO:0000256" key="1">
    <source>
        <dbReference type="ARBA" id="ARBA00005196"/>
    </source>
</evidence>
<dbReference type="Proteomes" id="UP000256541">
    <property type="component" value="Unassembled WGS sequence"/>
</dbReference>
<evidence type="ECO:0000256" key="9">
    <source>
        <dbReference type="PROSITE-ProRule" id="PRU10125"/>
    </source>
</evidence>
<comment type="pathway">
    <text evidence="1 8">Amino-acid biosynthesis; L-lysine biosynthesis via DAP pathway; DL-2,6-diaminopimelate from LL-2,6-diaminopimelate: step 1/1.</text>
</comment>
<organism evidence="10 11">
    <name type="scientific">Subtercola boreus</name>
    <dbReference type="NCBI Taxonomy" id="120213"/>
    <lineage>
        <taxon>Bacteria</taxon>
        <taxon>Bacillati</taxon>
        <taxon>Actinomycetota</taxon>
        <taxon>Actinomycetes</taxon>
        <taxon>Micrococcales</taxon>
        <taxon>Microbacteriaceae</taxon>
        <taxon>Subtercola</taxon>
    </lineage>
</organism>
<feature type="binding site" evidence="8">
    <location>
        <begin position="222"/>
        <end position="223"/>
    </location>
    <ligand>
        <name>substrate</name>
    </ligand>
</feature>
<dbReference type="AlphaFoldDB" id="A0A3E0W0Z7"/>
<dbReference type="Pfam" id="PF01678">
    <property type="entry name" value="DAP_epimerase"/>
    <property type="match status" value="2"/>
</dbReference>
<evidence type="ECO:0000256" key="7">
    <source>
        <dbReference type="ARBA" id="ARBA00051712"/>
    </source>
</evidence>
<dbReference type="PROSITE" id="PS01326">
    <property type="entry name" value="DAP_EPIMERASE"/>
    <property type="match status" value="1"/>
</dbReference>
<dbReference type="OrthoDB" id="9805408at2"/>
<evidence type="ECO:0000313" key="10">
    <source>
        <dbReference type="EMBL" id="RFA15661.1"/>
    </source>
</evidence>
<feature type="binding site" evidence="8">
    <location>
        <position position="198"/>
    </location>
    <ligand>
        <name>substrate</name>
    </ligand>
</feature>
<feature type="active site" evidence="9">
    <location>
        <position position="88"/>
    </location>
</feature>
<keyword evidence="5 8" id="KW-0457">Lysine biosynthesis</keyword>
<feature type="active site" description="Proton donor" evidence="8">
    <location>
        <position position="88"/>
    </location>
</feature>
<evidence type="ECO:0000256" key="6">
    <source>
        <dbReference type="ARBA" id="ARBA00023235"/>
    </source>
</evidence>
<dbReference type="NCBIfam" id="TIGR00652">
    <property type="entry name" value="DapF"/>
    <property type="match status" value="1"/>
</dbReference>
<dbReference type="UniPathway" id="UPA00034">
    <property type="reaction ID" value="UER00025"/>
</dbReference>
<dbReference type="EMBL" id="NBXB01000018">
    <property type="protein sequence ID" value="RFA15661.1"/>
    <property type="molecule type" value="Genomic_DNA"/>
</dbReference>
<comment type="subunit">
    <text evidence="8">Homodimer.</text>
</comment>
<accession>A0A3E0W0Z7</accession>
<name>A0A3E0W0Z7_9MICO</name>
<evidence type="ECO:0000256" key="8">
    <source>
        <dbReference type="HAMAP-Rule" id="MF_00197"/>
    </source>
</evidence>